<name>A0A934W341_9BURK</name>
<organism evidence="2 3">
    <name type="scientific">Noviherbaspirillum pedocola</name>
    <dbReference type="NCBI Taxonomy" id="2801341"/>
    <lineage>
        <taxon>Bacteria</taxon>
        <taxon>Pseudomonadati</taxon>
        <taxon>Pseudomonadota</taxon>
        <taxon>Betaproteobacteria</taxon>
        <taxon>Burkholderiales</taxon>
        <taxon>Oxalobacteraceae</taxon>
        <taxon>Noviherbaspirillum</taxon>
    </lineage>
</organism>
<feature type="transmembrane region" description="Helical" evidence="1">
    <location>
        <begin position="87"/>
        <end position="105"/>
    </location>
</feature>
<dbReference type="AlphaFoldDB" id="A0A934W341"/>
<dbReference type="EMBL" id="JAEPBG010000010">
    <property type="protein sequence ID" value="MBK4737036.1"/>
    <property type="molecule type" value="Genomic_DNA"/>
</dbReference>
<evidence type="ECO:0000313" key="2">
    <source>
        <dbReference type="EMBL" id="MBK4737036.1"/>
    </source>
</evidence>
<sequence>MWKSGHSARRKLELLTAGSLQRSSIKLQRDLLIEQIQPNTWVKRIASRSAAAAAWGLFDFSSANRILSLAMTLWPVRRRLCKHLKPWLTKGIPLLGAGIGVYLFWRWAQSKTSKSAAAPSEQTK</sequence>
<keyword evidence="1" id="KW-0472">Membrane</keyword>
<reference evidence="2" key="1">
    <citation type="submission" date="2021-01" db="EMBL/GenBank/DDBJ databases">
        <title>Genome sequence of strain Noviherbaspirillum sp. DKR-6.</title>
        <authorList>
            <person name="Chaudhary D.K."/>
        </authorList>
    </citation>
    <scope>NUCLEOTIDE SEQUENCE</scope>
    <source>
        <strain evidence="2">DKR-6</strain>
    </source>
</reference>
<keyword evidence="1" id="KW-1133">Transmembrane helix</keyword>
<dbReference type="Proteomes" id="UP000622890">
    <property type="component" value="Unassembled WGS sequence"/>
</dbReference>
<keyword evidence="1" id="KW-0812">Transmembrane</keyword>
<keyword evidence="3" id="KW-1185">Reference proteome</keyword>
<evidence type="ECO:0000256" key="1">
    <source>
        <dbReference type="SAM" id="Phobius"/>
    </source>
</evidence>
<evidence type="ECO:0000313" key="3">
    <source>
        <dbReference type="Proteomes" id="UP000622890"/>
    </source>
</evidence>
<comment type="caution">
    <text evidence="2">The sequence shown here is derived from an EMBL/GenBank/DDBJ whole genome shotgun (WGS) entry which is preliminary data.</text>
</comment>
<proteinExistence type="predicted"/>
<protein>
    <submittedName>
        <fullName evidence="2">Uncharacterized protein</fullName>
    </submittedName>
</protein>
<gene>
    <name evidence="2" type="ORF">JJB74_20640</name>
</gene>
<accession>A0A934W341</accession>